<comment type="caution">
    <text evidence="4">The sequence shown here is derived from an EMBL/GenBank/DDBJ whole genome shotgun (WGS) entry which is preliminary data.</text>
</comment>
<feature type="domain" description="Mce/MlaD" evidence="3">
    <location>
        <begin position="47"/>
        <end position="119"/>
    </location>
</feature>
<dbReference type="Pfam" id="PF02470">
    <property type="entry name" value="MlaD"/>
    <property type="match status" value="1"/>
</dbReference>
<evidence type="ECO:0000259" key="3">
    <source>
        <dbReference type="Pfam" id="PF02470"/>
    </source>
</evidence>
<proteinExistence type="predicted"/>
<sequence length="346" mass="37983">MSKVPNPQRRAVTVGLFVLIGLIIFVAGVLTIGGMRKSFVSKIEAKSIFDDVNGLKAGNNIWFSGVKVGTVKDIHFYGDSQVEVILNIEEKSQQYIRKDAQVKISTDGLIGNKIVVIEGGTTKAEPIQDGDVLRVKKEDSQEDIMNTLQANNKNILAITDDFKEISSRIRKGEGSVGKLLADEDLYKNLEVTMASLQRAANQAQTMTTSLNAYTAKLNKPGGLANDVVTDTLIMANVRRTVSELNETAATARAMVAGLKQTTQELSNDLANNKNNAVGLLLRDENTATDIKTTIQNLESSSEKLDESMEALQHNFLLRGFFRKQEKRAEKEKVVVDSIQLKAQVVQ</sequence>
<dbReference type="PANTHER" id="PTHR33371:SF4">
    <property type="entry name" value="INTERMEMBRANE PHOSPHOLIPID TRANSPORT SYSTEM BINDING PROTEIN MLAD"/>
    <property type="match status" value="1"/>
</dbReference>
<evidence type="ECO:0000313" key="4">
    <source>
        <dbReference type="EMBL" id="MPR32060.1"/>
    </source>
</evidence>
<feature type="coiled-coil region" evidence="1">
    <location>
        <begin position="255"/>
        <end position="314"/>
    </location>
</feature>
<keyword evidence="1" id="KW-0175">Coiled coil</keyword>
<dbReference type="AlphaFoldDB" id="A0A7C9BC34"/>
<gene>
    <name evidence="4" type="ORF">GBK04_01550</name>
</gene>
<reference evidence="4 5" key="1">
    <citation type="submission" date="2019-10" db="EMBL/GenBank/DDBJ databases">
        <title>Draft Genome Sequence of Cytophagaceae sp. SJW1-29.</title>
        <authorList>
            <person name="Choi A."/>
        </authorList>
    </citation>
    <scope>NUCLEOTIDE SEQUENCE [LARGE SCALE GENOMIC DNA]</scope>
    <source>
        <strain evidence="4 5">SJW1-29</strain>
    </source>
</reference>
<feature type="transmembrane region" description="Helical" evidence="2">
    <location>
        <begin position="12"/>
        <end position="32"/>
    </location>
</feature>
<dbReference type="EMBL" id="WHLY01000002">
    <property type="protein sequence ID" value="MPR32060.1"/>
    <property type="molecule type" value="Genomic_DNA"/>
</dbReference>
<evidence type="ECO:0000256" key="1">
    <source>
        <dbReference type="SAM" id="Coils"/>
    </source>
</evidence>
<dbReference type="InterPro" id="IPR052336">
    <property type="entry name" value="MlaD_Phospholipid_Transporter"/>
</dbReference>
<keyword evidence="2" id="KW-0812">Transmembrane</keyword>
<name>A0A7C9BC34_9BACT</name>
<dbReference type="RefSeq" id="WP_152756250.1">
    <property type="nucleotide sequence ID" value="NZ_WHLY01000002.1"/>
</dbReference>
<keyword evidence="2" id="KW-0472">Membrane</keyword>
<evidence type="ECO:0000313" key="5">
    <source>
        <dbReference type="Proteomes" id="UP000479293"/>
    </source>
</evidence>
<dbReference type="Proteomes" id="UP000479293">
    <property type="component" value="Unassembled WGS sequence"/>
</dbReference>
<dbReference type="InterPro" id="IPR003399">
    <property type="entry name" value="Mce/MlaD"/>
</dbReference>
<keyword evidence="2" id="KW-1133">Transmembrane helix</keyword>
<keyword evidence="5" id="KW-1185">Reference proteome</keyword>
<evidence type="ECO:0000256" key="2">
    <source>
        <dbReference type="SAM" id="Phobius"/>
    </source>
</evidence>
<organism evidence="4 5">
    <name type="scientific">Salmonirosea aquatica</name>
    <dbReference type="NCBI Taxonomy" id="2654236"/>
    <lineage>
        <taxon>Bacteria</taxon>
        <taxon>Pseudomonadati</taxon>
        <taxon>Bacteroidota</taxon>
        <taxon>Cytophagia</taxon>
        <taxon>Cytophagales</taxon>
        <taxon>Spirosomataceae</taxon>
        <taxon>Salmonirosea</taxon>
    </lineage>
</organism>
<dbReference type="PANTHER" id="PTHR33371">
    <property type="entry name" value="INTERMEMBRANE PHOSPHOLIPID TRANSPORT SYSTEM BINDING PROTEIN MLAD-RELATED"/>
    <property type="match status" value="1"/>
</dbReference>
<accession>A0A7C9BC34</accession>
<protein>
    <submittedName>
        <fullName evidence="4">MCE family protein</fullName>
    </submittedName>
</protein>